<dbReference type="Proteomes" id="UP000095492">
    <property type="component" value="Unassembled WGS sequence"/>
</dbReference>
<dbReference type="STRING" id="39490.ERS852448_02760"/>
<dbReference type="AlphaFoldDB" id="A0A173VEQ0"/>
<gene>
    <name evidence="4" type="primary">hypE_2</name>
    <name evidence="4" type="ORF">ERS852448_02760</name>
    <name evidence="5" type="ORF">GKE72_11780</name>
</gene>
<dbReference type="PANTHER" id="PTHR30303">
    <property type="entry name" value="HYDROGENASE ISOENZYMES FORMATION PROTEIN HYPE"/>
    <property type="match status" value="1"/>
</dbReference>
<dbReference type="GO" id="GO:0051604">
    <property type="term" value="P:protein maturation"/>
    <property type="evidence" value="ECO:0007669"/>
    <property type="project" value="TreeGrafter"/>
</dbReference>
<dbReference type="InterPro" id="IPR016188">
    <property type="entry name" value="PurM-like_N"/>
</dbReference>
<dbReference type="Proteomes" id="UP000431304">
    <property type="component" value="Unassembled WGS sequence"/>
</dbReference>
<name>A0A173VEQ0_EUBRA</name>
<dbReference type="GeneID" id="42786391"/>
<dbReference type="SUPFAM" id="SSF55326">
    <property type="entry name" value="PurM N-terminal domain-like"/>
    <property type="match status" value="1"/>
</dbReference>
<dbReference type="SUPFAM" id="SSF56042">
    <property type="entry name" value="PurM C-terminal domain-like"/>
    <property type="match status" value="1"/>
</dbReference>
<feature type="domain" description="PurM-like N-terminal" evidence="2">
    <location>
        <begin position="33"/>
        <end position="139"/>
    </location>
</feature>
<evidence type="ECO:0000313" key="7">
    <source>
        <dbReference type="Proteomes" id="UP000431304"/>
    </source>
</evidence>
<dbReference type="PANTHER" id="PTHR30303:SF4">
    <property type="entry name" value="HYDROGENASE EXPRESSION_FORMATION PROTEIN HYPE"/>
    <property type="match status" value="1"/>
</dbReference>
<feature type="domain" description="PurM-like C-terminal" evidence="3">
    <location>
        <begin position="152"/>
        <end position="304"/>
    </location>
</feature>
<evidence type="ECO:0000313" key="6">
    <source>
        <dbReference type="Proteomes" id="UP000095492"/>
    </source>
</evidence>
<evidence type="ECO:0000256" key="1">
    <source>
        <dbReference type="ARBA" id="ARBA00006243"/>
    </source>
</evidence>
<reference evidence="4 6" key="1">
    <citation type="submission" date="2015-09" db="EMBL/GenBank/DDBJ databases">
        <authorList>
            <consortium name="Pathogen Informatics"/>
        </authorList>
    </citation>
    <scope>NUCLEOTIDE SEQUENCE [LARGE SCALE GENOMIC DNA]</scope>
    <source>
        <strain evidence="4 6">2789STDY5608891</strain>
    </source>
</reference>
<dbReference type="InterPro" id="IPR010918">
    <property type="entry name" value="PurM-like_C_dom"/>
</dbReference>
<proteinExistence type="inferred from homology"/>
<dbReference type="CDD" id="cd06061">
    <property type="entry name" value="PurM-like1"/>
    <property type="match status" value="1"/>
</dbReference>
<accession>A0A173VEQ0</accession>
<dbReference type="PIRSF" id="PIRSF005644">
    <property type="entry name" value="Hdrgns_mtr_HypE"/>
    <property type="match status" value="1"/>
</dbReference>
<evidence type="ECO:0000259" key="3">
    <source>
        <dbReference type="Pfam" id="PF02769"/>
    </source>
</evidence>
<evidence type="ECO:0000313" key="4">
    <source>
        <dbReference type="EMBL" id="CUN24627.1"/>
    </source>
</evidence>
<dbReference type="InterPro" id="IPR011854">
    <property type="entry name" value="HypE"/>
</dbReference>
<evidence type="ECO:0000313" key="5">
    <source>
        <dbReference type="EMBL" id="MSD16735.1"/>
    </source>
</evidence>
<protein>
    <submittedName>
        <fullName evidence="4">Hydrogenase expression/formation protein hypE</fullName>
    </submittedName>
    <submittedName>
        <fullName evidence="5">Hydrogenase maturation factor</fullName>
    </submittedName>
</protein>
<dbReference type="InterPro" id="IPR036921">
    <property type="entry name" value="PurM-like_N_sf"/>
</dbReference>
<dbReference type="EMBL" id="CYYA01000026">
    <property type="protein sequence ID" value="CUN24627.1"/>
    <property type="molecule type" value="Genomic_DNA"/>
</dbReference>
<dbReference type="EMBL" id="WKRA01000020">
    <property type="protein sequence ID" value="MSD16735.1"/>
    <property type="molecule type" value="Genomic_DNA"/>
</dbReference>
<sequence length="331" mass="35812">MKQGKIAESVLKRSIFKQLHLKRPDVLLAAGIGEDCAAFAVAEDEVAVISADPVIWEDSLDGRCAVHANLNDLAAGGAEPVGLMLTALLPPEIEEAQMRQMVQMIAQECEPLQVQILGGHTEVTDAVKRPVVSIAAVGKAKKGMLSTTTGAKPGDDIVVTKWIALEATAKLARSRREALLSRYPRHLLDDAERFQQYFSVIPEAATAVKSGVRAMHDVTTGGIFGALWELAEASGVGLEIELKKIPIRQETVEICEFFDLNPYQLGSTGSLLLAAPDGNRLVLDLKQQGIPAVVIGKATADNDRVVINEDERRFLEPLRAGVQVYGMEFKI</sequence>
<dbReference type="InterPro" id="IPR036676">
    <property type="entry name" value="PurM-like_C_sf"/>
</dbReference>
<dbReference type="RefSeq" id="WP_021738947.1">
    <property type="nucleotide sequence ID" value="NZ_CABKSU010000046.1"/>
</dbReference>
<dbReference type="Pfam" id="PF02769">
    <property type="entry name" value="AIRS_C"/>
    <property type="match status" value="1"/>
</dbReference>
<dbReference type="OrthoDB" id="153904at2"/>
<reference evidence="5 7" key="2">
    <citation type="journal article" date="2019" name="Nat. Med.">
        <title>A library of human gut bacterial isolates paired with longitudinal multiomics data enables mechanistic microbiome research.</title>
        <authorList>
            <person name="Poyet M."/>
            <person name="Groussin M."/>
            <person name="Gibbons S.M."/>
            <person name="Avila-Pacheco J."/>
            <person name="Jiang X."/>
            <person name="Kearney S.M."/>
            <person name="Perrotta A.R."/>
            <person name="Berdy B."/>
            <person name="Zhao S."/>
            <person name="Lieberman T.D."/>
            <person name="Swanson P.K."/>
            <person name="Smith M."/>
            <person name="Roesemann S."/>
            <person name="Alexander J.E."/>
            <person name="Rich S.A."/>
            <person name="Livny J."/>
            <person name="Vlamakis H."/>
            <person name="Clish C."/>
            <person name="Bullock K."/>
            <person name="Deik A."/>
            <person name="Scott J."/>
            <person name="Pierce K.A."/>
            <person name="Xavier R.J."/>
            <person name="Alm E.J."/>
        </authorList>
    </citation>
    <scope>NUCLEOTIDE SEQUENCE [LARGE SCALE GENOMIC DNA]</scope>
    <source>
        <strain evidence="5 7">BIOML-A3</strain>
    </source>
</reference>
<dbReference type="Gene3D" id="3.90.650.10">
    <property type="entry name" value="PurM-like C-terminal domain"/>
    <property type="match status" value="1"/>
</dbReference>
<dbReference type="Gene3D" id="3.30.1330.10">
    <property type="entry name" value="PurM-like, N-terminal domain"/>
    <property type="match status" value="1"/>
</dbReference>
<dbReference type="Pfam" id="PF00586">
    <property type="entry name" value="AIRS"/>
    <property type="match status" value="1"/>
</dbReference>
<comment type="similarity">
    <text evidence="1">Belongs to the HypE family.</text>
</comment>
<organism evidence="4 6">
    <name type="scientific">Eubacterium ramulus</name>
    <dbReference type="NCBI Taxonomy" id="39490"/>
    <lineage>
        <taxon>Bacteria</taxon>
        <taxon>Bacillati</taxon>
        <taxon>Bacillota</taxon>
        <taxon>Clostridia</taxon>
        <taxon>Eubacteriales</taxon>
        <taxon>Eubacteriaceae</taxon>
        <taxon>Eubacterium</taxon>
    </lineage>
</organism>
<evidence type="ECO:0000259" key="2">
    <source>
        <dbReference type="Pfam" id="PF00586"/>
    </source>
</evidence>